<comment type="caution">
    <text evidence="3">The sequence shown here is derived from an EMBL/GenBank/DDBJ whole genome shotgun (WGS) entry which is preliminary data.</text>
</comment>
<feature type="compositionally biased region" description="Polar residues" evidence="2">
    <location>
        <begin position="554"/>
        <end position="583"/>
    </location>
</feature>
<name>A0A2S8SWV5_9BACT</name>
<feature type="compositionally biased region" description="Low complexity" evidence="2">
    <location>
        <begin position="395"/>
        <end position="406"/>
    </location>
</feature>
<feature type="region of interest" description="Disordered" evidence="2">
    <location>
        <begin position="761"/>
        <end position="802"/>
    </location>
</feature>
<evidence type="ECO:0000313" key="3">
    <source>
        <dbReference type="EMBL" id="PQV65281.1"/>
    </source>
</evidence>
<dbReference type="AlphaFoldDB" id="A0A2S8SWV5"/>
<feature type="region of interest" description="Disordered" evidence="2">
    <location>
        <begin position="554"/>
        <end position="584"/>
    </location>
</feature>
<gene>
    <name evidence="3" type="ORF">B1R32_10119</name>
</gene>
<organism evidence="3 4">
    <name type="scientific">Abditibacterium utsteinense</name>
    <dbReference type="NCBI Taxonomy" id="1960156"/>
    <lineage>
        <taxon>Bacteria</taxon>
        <taxon>Pseudomonadati</taxon>
        <taxon>Abditibacteriota</taxon>
        <taxon>Abditibacteriia</taxon>
        <taxon>Abditibacteriales</taxon>
        <taxon>Abditibacteriaceae</taxon>
        <taxon>Abditibacterium</taxon>
    </lineage>
</organism>
<evidence type="ECO:0000256" key="1">
    <source>
        <dbReference type="SAM" id="Coils"/>
    </source>
</evidence>
<protein>
    <submittedName>
        <fullName evidence="3">Uncharacterized protein</fullName>
    </submittedName>
</protein>
<feature type="coiled-coil region" evidence="1">
    <location>
        <begin position="178"/>
        <end position="205"/>
    </location>
</feature>
<dbReference type="Gene3D" id="2.40.420.20">
    <property type="match status" value="1"/>
</dbReference>
<evidence type="ECO:0000256" key="2">
    <source>
        <dbReference type="SAM" id="MobiDB-lite"/>
    </source>
</evidence>
<keyword evidence="1" id="KW-0175">Coiled coil</keyword>
<feature type="coiled-coil region" evidence="1">
    <location>
        <begin position="447"/>
        <end position="474"/>
    </location>
</feature>
<dbReference type="InParanoid" id="A0A2S8SWV5"/>
<sequence length="802" mass="84277">MVVAFTVFHRSFFSSVSNYLSSIAARLMSPVTPTPLAPRAQKARFSFKDSPWRPAVCCAGALGIGLSLAPLMLRPQAVRVEEEAASEIVLPQESTLVVTPTLPPGALLRGQIRLVADVLGRAQVDGEVARHLVETGTRVQRGDAVLEISSGVATRAVPLSESRQNRAEQGQIAAADAQTALSQKIAAAQTRLRDAQQRVGRSQTQVGAARDIVRRLQNGAVVASAEIPAPFRGESPQIEPFRLDKPRKRRLRRAARPAEAVNRAALRQAEAAREVAKNSGRELQSAQKTLIDAQNSVREADDKLQSTLKNVTDVEARFGAKKASGADVETARDAQKQAQQAVNSADKALLAAKAEVVKREKSAATAQSNADSAASQAAKSLSAARLDLDAGATSNEENSAEPVAPESSEERVKSGRVTLDQAIRFAGVALDESRRASRDAERIHAQIEGYQSQVTNSQSRVESATQNLVSAQQKVLDSVPRPRFTASYAPADGVVMWISRLAREVGAGQAVFGLARGEKVAAHFEDKSGLWRSVKKDATLPAFVVDPSSVATASVGTANTPDAKPTSSIQTGAGANSVTSGKPSTKADALSAGFPVEVKITEIESPAAPGAAATLTAEVHGAPGTGGAASLRAGAAVLIPMPRPHQKATLSVPISALMQRGGVTYLAVLSPMKAEERPISASFPLKNDAPQKMKAAATEAADAEQSQKFHLGWQRVETGRSDGLRLEITAGLQAGTRVVAQPEQLEAMGFAPVLALQAGHSKSNGVSGTASTLSDRESATSNGEQKSQTPVEVLVRLSPTLT</sequence>
<dbReference type="Proteomes" id="UP000237684">
    <property type="component" value="Unassembled WGS sequence"/>
</dbReference>
<keyword evidence="4" id="KW-1185">Reference proteome</keyword>
<accession>A0A2S8SWV5</accession>
<evidence type="ECO:0000313" key="4">
    <source>
        <dbReference type="Proteomes" id="UP000237684"/>
    </source>
</evidence>
<dbReference type="EMBL" id="NIGF01000001">
    <property type="protein sequence ID" value="PQV65281.1"/>
    <property type="molecule type" value="Genomic_DNA"/>
</dbReference>
<proteinExistence type="predicted"/>
<feature type="region of interest" description="Disordered" evidence="2">
    <location>
        <begin position="391"/>
        <end position="415"/>
    </location>
</feature>
<reference evidence="3 4" key="1">
    <citation type="journal article" date="2018" name="Syst. Appl. Microbiol.">
        <title>Abditibacterium utsteinense sp. nov., the first cultivated member of candidate phylum FBP, isolated from ice-free Antarctic soil samples.</title>
        <authorList>
            <person name="Tahon G."/>
            <person name="Tytgat B."/>
            <person name="Lebbe L."/>
            <person name="Carlier A."/>
            <person name="Willems A."/>
        </authorList>
    </citation>
    <scope>NUCLEOTIDE SEQUENCE [LARGE SCALE GENOMIC DNA]</scope>
    <source>
        <strain evidence="3 4">LMG 29911</strain>
    </source>
</reference>
<feature type="coiled-coil region" evidence="1">
    <location>
        <begin position="283"/>
        <end position="317"/>
    </location>
</feature>
<feature type="compositionally biased region" description="Polar residues" evidence="2">
    <location>
        <begin position="761"/>
        <end position="790"/>
    </location>
</feature>